<keyword evidence="2" id="KW-1185">Reference proteome</keyword>
<proteinExistence type="predicted"/>
<dbReference type="AlphaFoldDB" id="A0A7J6DLH1"/>
<sequence length="72" mass="8120">MVSQLNSSNLQEKLATAEATLEEQKTSLLFRMQSISVTRVNLRTFSNEALEKALEKDAKEYDSTVEALKDII</sequence>
<protein>
    <submittedName>
        <fullName evidence="1">Uncharacterized protein</fullName>
    </submittedName>
</protein>
<evidence type="ECO:0000313" key="2">
    <source>
        <dbReference type="Proteomes" id="UP000583929"/>
    </source>
</evidence>
<organism evidence="1 2">
    <name type="scientific">Cannabis sativa</name>
    <name type="common">Hemp</name>
    <name type="synonym">Marijuana</name>
    <dbReference type="NCBI Taxonomy" id="3483"/>
    <lineage>
        <taxon>Eukaryota</taxon>
        <taxon>Viridiplantae</taxon>
        <taxon>Streptophyta</taxon>
        <taxon>Embryophyta</taxon>
        <taxon>Tracheophyta</taxon>
        <taxon>Spermatophyta</taxon>
        <taxon>Magnoliopsida</taxon>
        <taxon>eudicotyledons</taxon>
        <taxon>Gunneridae</taxon>
        <taxon>Pentapetalae</taxon>
        <taxon>rosids</taxon>
        <taxon>fabids</taxon>
        <taxon>Rosales</taxon>
        <taxon>Cannabaceae</taxon>
        <taxon>Cannabis</taxon>
    </lineage>
</organism>
<reference evidence="1 2" key="1">
    <citation type="journal article" date="2020" name="bioRxiv">
        <title>Sequence and annotation of 42 cannabis genomes reveals extensive copy number variation in cannabinoid synthesis and pathogen resistance genes.</title>
        <authorList>
            <person name="Mckernan K.J."/>
            <person name="Helbert Y."/>
            <person name="Kane L.T."/>
            <person name="Ebling H."/>
            <person name="Zhang L."/>
            <person name="Liu B."/>
            <person name="Eaton Z."/>
            <person name="Mclaughlin S."/>
            <person name="Kingan S."/>
            <person name="Baybayan P."/>
            <person name="Concepcion G."/>
            <person name="Jordan M."/>
            <person name="Riva A."/>
            <person name="Barbazuk W."/>
            <person name="Harkins T."/>
        </authorList>
    </citation>
    <scope>NUCLEOTIDE SEQUENCE [LARGE SCALE GENOMIC DNA]</scope>
    <source>
        <strain evidence="2">cv. Jamaican Lion 4</strain>
        <tissue evidence="1">Leaf</tissue>
    </source>
</reference>
<gene>
    <name evidence="1" type="ORF">G4B88_009601</name>
</gene>
<name>A0A7J6DLH1_CANSA</name>
<evidence type="ECO:0000313" key="1">
    <source>
        <dbReference type="EMBL" id="KAF4346680.1"/>
    </source>
</evidence>
<dbReference type="EMBL" id="JAATIQ010000934">
    <property type="protein sequence ID" value="KAF4346680.1"/>
    <property type="molecule type" value="Genomic_DNA"/>
</dbReference>
<comment type="caution">
    <text evidence="1">The sequence shown here is derived from an EMBL/GenBank/DDBJ whole genome shotgun (WGS) entry which is preliminary data.</text>
</comment>
<dbReference type="Proteomes" id="UP000583929">
    <property type="component" value="Unassembled WGS sequence"/>
</dbReference>
<accession>A0A7J6DLH1</accession>